<keyword evidence="2" id="KW-1185">Reference proteome</keyword>
<name>R1H6E3_9GAMM</name>
<reference evidence="1 2" key="1">
    <citation type="journal article" date="2013" name="Genome Announc.">
        <title>Draft Genome Sequence of Aeromonas molluscorum Strain 848TT, Isolated from Bivalve Molluscs.</title>
        <authorList>
            <person name="Spataro N."/>
            <person name="Farfan M."/>
            <person name="Albarral V."/>
            <person name="Sanglas A."/>
            <person name="Loren J.G."/>
            <person name="Fuste M.C."/>
            <person name="Bosch E."/>
        </authorList>
    </citation>
    <scope>NUCLEOTIDE SEQUENCE [LARGE SCALE GENOMIC DNA]</scope>
    <source>
        <strain evidence="1 2">848</strain>
    </source>
</reference>
<dbReference type="AlphaFoldDB" id="R1H6E3"/>
<proteinExistence type="predicted"/>
<accession>R1H6E3</accession>
<dbReference type="Proteomes" id="UP000013526">
    <property type="component" value="Unassembled WGS sequence"/>
</dbReference>
<dbReference type="EMBL" id="AQGQ01000143">
    <property type="protein sequence ID" value="EOD54014.1"/>
    <property type="molecule type" value="Genomic_DNA"/>
</dbReference>
<dbReference type="PATRIC" id="fig|1268236.3.peg.3249"/>
<evidence type="ECO:0000313" key="1">
    <source>
        <dbReference type="EMBL" id="EOD54014.1"/>
    </source>
</evidence>
<protein>
    <submittedName>
        <fullName evidence="1">Uncharacterized protein</fullName>
    </submittedName>
</protein>
<gene>
    <name evidence="1" type="ORF">G113_16590</name>
</gene>
<comment type="caution">
    <text evidence="1">The sequence shown here is derived from an EMBL/GenBank/DDBJ whole genome shotgun (WGS) entry which is preliminary data.</text>
</comment>
<evidence type="ECO:0000313" key="2">
    <source>
        <dbReference type="Proteomes" id="UP000013526"/>
    </source>
</evidence>
<organism evidence="1 2">
    <name type="scientific">Aeromonas molluscorum 848</name>
    <dbReference type="NCBI Taxonomy" id="1268236"/>
    <lineage>
        <taxon>Bacteria</taxon>
        <taxon>Pseudomonadati</taxon>
        <taxon>Pseudomonadota</taxon>
        <taxon>Gammaproteobacteria</taxon>
        <taxon>Aeromonadales</taxon>
        <taxon>Aeromonadaceae</taxon>
        <taxon>Aeromonas</taxon>
    </lineage>
</organism>
<sequence length="127" mass="14118">MFGRTAEYGDNGYGGDLYEELQKVIDTGLNISPSLRESLLLEGRKQQSIIKYLDVAGSIMVENKAQAQDFALAQFVLPHLRGEGEKVRQALSAMADQAKSNNLERSAQILERILNDGDSYLNSYSFL</sequence>